<comment type="caution">
    <text evidence="2">The sequence shown here is derived from an EMBL/GenBank/DDBJ whole genome shotgun (WGS) entry which is preliminary data.</text>
</comment>
<name>A0AAV4RXF3_9ARAC</name>
<reference evidence="2 3" key="1">
    <citation type="submission" date="2021-06" db="EMBL/GenBank/DDBJ databases">
        <title>Caerostris darwini draft genome.</title>
        <authorList>
            <person name="Kono N."/>
            <person name="Arakawa K."/>
        </authorList>
    </citation>
    <scope>NUCLEOTIDE SEQUENCE [LARGE SCALE GENOMIC DNA]</scope>
</reference>
<dbReference type="EMBL" id="BPLQ01007011">
    <property type="protein sequence ID" value="GIY27023.1"/>
    <property type="molecule type" value="Genomic_DNA"/>
</dbReference>
<organism evidence="2 3">
    <name type="scientific">Caerostris darwini</name>
    <dbReference type="NCBI Taxonomy" id="1538125"/>
    <lineage>
        <taxon>Eukaryota</taxon>
        <taxon>Metazoa</taxon>
        <taxon>Ecdysozoa</taxon>
        <taxon>Arthropoda</taxon>
        <taxon>Chelicerata</taxon>
        <taxon>Arachnida</taxon>
        <taxon>Araneae</taxon>
        <taxon>Araneomorphae</taxon>
        <taxon>Entelegynae</taxon>
        <taxon>Araneoidea</taxon>
        <taxon>Araneidae</taxon>
        <taxon>Caerostris</taxon>
    </lineage>
</organism>
<proteinExistence type="predicted"/>
<protein>
    <submittedName>
        <fullName evidence="2">Uncharacterized protein</fullName>
    </submittedName>
</protein>
<evidence type="ECO:0000313" key="3">
    <source>
        <dbReference type="Proteomes" id="UP001054837"/>
    </source>
</evidence>
<evidence type="ECO:0000256" key="1">
    <source>
        <dbReference type="SAM" id="MobiDB-lite"/>
    </source>
</evidence>
<gene>
    <name evidence="2" type="ORF">CDAR_201391</name>
</gene>
<feature type="region of interest" description="Disordered" evidence="1">
    <location>
        <begin position="84"/>
        <end position="109"/>
    </location>
</feature>
<evidence type="ECO:0000313" key="2">
    <source>
        <dbReference type="EMBL" id="GIY27023.1"/>
    </source>
</evidence>
<accession>A0AAV4RXF3</accession>
<sequence length="109" mass="12415">MNTGYIQLLNISSDRKPFLQTFRSKQSQTLMPLLQSHFTHPHISSWLPSFAKSKQLSTDFGKKKKITSFEIGSLNTFRVIHSFSRNNNKKGKREPFPFPGVSSRSLDAG</sequence>
<dbReference type="AlphaFoldDB" id="A0AAV4RXF3"/>
<keyword evidence="3" id="KW-1185">Reference proteome</keyword>
<dbReference type="Proteomes" id="UP001054837">
    <property type="component" value="Unassembled WGS sequence"/>
</dbReference>